<dbReference type="Proteomes" id="UP001374584">
    <property type="component" value="Unassembled WGS sequence"/>
</dbReference>
<proteinExistence type="predicted"/>
<sequence>MPNFSMSLSTNVLYNEAIHMLQINMKFGELIKLTAMDLALMPPSIPFKVLLRKPSHRMWKVLADFSWNFITDK</sequence>
<evidence type="ECO:0000313" key="2">
    <source>
        <dbReference type="Proteomes" id="UP001374584"/>
    </source>
</evidence>
<comment type="caution">
    <text evidence="1">The sequence shown here is derived from an EMBL/GenBank/DDBJ whole genome shotgun (WGS) entry which is preliminary data.</text>
</comment>
<organism evidence="1 2">
    <name type="scientific">Phaseolus coccineus</name>
    <name type="common">Scarlet runner bean</name>
    <name type="synonym">Phaseolus multiflorus</name>
    <dbReference type="NCBI Taxonomy" id="3886"/>
    <lineage>
        <taxon>Eukaryota</taxon>
        <taxon>Viridiplantae</taxon>
        <taxon>Streptophyta</taxon>
        <taxon>Embryophyta</taxon>
        <taxon>Tracheophyta</taxon>
        <taxon>Spermatophyta</taxon>
        <taxon>Magnoliopsida</taxon>
        <taxon>eudicotyledons</taxon>
        <taxon>Gunneridae</taxon>
        <taxon>Pentapetalae</taxon>
        <taxon>rosids</taxon>
        <taxon>fabids</taxon>
        <taxon>Fabales</taxon>
        <taxon>Fabaceae</taxon>
        <taxon>Papilionoideae</taxon>
        <taxon>50 kb inversion clade</taxon>
        <taxon>NPAAA clade</taxon>
        <taxon>indigoferoid/millettioid clade</taxon>
        <taxon>Phaseoleae</taxon>
        <taxon>Phaseolus</taxon>
    </lineage>
</organism>
<keyword evidence="2" id="KW-1185">Reference proteome</keyword>
<evidence type="ECO:0000313" key="1">
    <source>
        <dbReference type="EMBL" id="KAK7333034.1"/>
    </source>
</evidence>
<name>A0AAN9QF78_PHACN</name>
<protein>
    <submittedName>
        <fullName evidence="1">Uncharacterized protein</fullName>
    </submittedName>
</protein>
<accession>A0AAN9QF78</accession>
<dbReference type="AlphaFoldDB" id="A0AAN9QF78"/>
<reference evidence="1 2" key="1">
    <citation type="submission" date="2024-01" db="EMBL/GenBank/DDBJ databases">
        <title>The genomes of 5 underutilized Papilionoideae crops provide insights into root nodulation and disease resistanc.</title>
        <authorList>
            <person name="Jiang F."/>
        </authorList>
    </citation>
    <scope>NUCLEOTIDE SEQUENCE [LARGE SCALE GENOMIC DNA]</scope>
    <source>
        <strain evidence="1">JINMINGXINNONG_FW02</strain>
        <tissue evidence="1">Leaves</tissue>
    </source>
</reference>
<dbReference type="EMBL" id="JAYMYR010000011">
    <property type="protein sequence ID" value="KAK7333034.1"/>
    <property type="molecule type" value="Genomic_DNA"/>
</dbReference>
<gene>
    <name evidence="1" type="ORF">VNO80_29794</name>
</gene>